<dbReference type="Proteomes" id="UP001403385">
    <property type="component" value="Unassembled WGS sequence"/>
</dbReference>
<dbReference type="EMBL" id="JBDKWZ010000022">
    <property type="protein sequence ID" value="MEN7551437.1"/>
    <property type="molecule type" value="Genomic_DNA"/>
</dbReference>
<evidence type="ECO:0000256" key="8">
    <source>
        <dbReference type="SAM" id="Coils"/>
    </source>
</evidence>
<accession>A0AAW9SDH2</accession>
<gene>
    <name evidence="7 10" type="primary">rplI</name>
    <name evidence="10" type="ORF">AAG747_26205</name>
</gene>
<dbReference type="GO" id="GO:1990904">
    <property type="term" value="C:ribonucleoprotein complex"/>
    <property type="evidence" value="ECO:0007669"/>
    <property type="project" value="UniProtKB-KW"/>
</dbReference>
<evidence type="ECO:0000256" key="3">
    <source>
        <dbReference type="ARBA" id="ARBA00022884"/>
    </source>
</evidence>
<dbReference type="Pfam" id="PF03948">
    <property type="entry name" value="Ribosomal_L9_C"/>
    <property type="match status" value="1"/>
</dbReference>
<proteinExistence type="inferred from homology"/>
<dbReference type="GO" id="GO:0006412">
    <property type="term" value="P:translation"/>
    <property type="evidence" value="ECO:0007669"/>
    <property type="project" value="UniProtKB-UniRule"/>
</dbReference>
<dbReference type="RefSeq" id="WP_346824218.1">
    <property type="nucleotide sequence ID" value="NZ_JBDKWZ010000022.1"/>
</dbReference>
<feature type="coiled-coil region" evidence="8">
    <location>
        <begin position="51"/>
        <end position="78"/>
    </location>
</feature>
<dbReference type="InterPro" id="IPR036791">
    <property type="entry name" value="Ribosomal_bL9_C_sf"/>
</dbReference>
<reference evidence="10 11" key="1">
    <citation type="submission" date="2024-04" db="EMBL/GenBank/DDBJ databases">
        <title>Novel genus in family Flammeovirgaceae.</title>
        <authorList>
            <person name="Nguyen T.H."/>
            <person name="Vuong T.Q."/>
            <person name="Le H."/>
            <person name="Kim S.-G."/>
        </authorList>
    </citation>
    <scope>NUCLEOTIDE SEQUENCE [LARGE SCALE GENOMIC DNA]</scope>
    <source>
        <strain evidence="10 11">JCM 23209</strain>
    </source>
</reference>
<evidence type="ECO:0000256" key="4">
    <source>
        <dbReference type="ARBA" id="ARBA00022980"/>
    </source>
</evidence>
<keyword evidence="5 7" id="KW-0687">Ribonucleoprotein</keyword>
<dbReference type="InterPro" id="IPR020070">
    <property type="entry name" value="Ribosomal_bL9_N"/>
</dbReference>
<evidence type="ECO:0000256" key="5">
    <source>
        <dbReference type="ARBA" id="ARBA00023274"/>
    </source>
</evidence>
<comment type="function">
    <text evidence="7">Binds to the 23S rRNA.</text>
</comment>
<evidence type="ECO:0000256" key="6">
    <source>
        <dbReference type="ARBA" id="ARBA00035292"/>
    </source>
</evidence>
<evidence type="ECO:0000256" key="1">
    <source>
        <dbReference type="ARBA" id="ARBA00010605"/>
    </source>
</evidence>
<dbReference type="InterPro" id="IPR000244">
    <property type="entry name" value="Ribosomal_bL9"/>
</dbReference>
<keyword evidence="8" id="KW-0175">Coiled coil</keyword>
<name>A0AAW9SDH2_9BACT</name>
<dbReference type="InterPro" id="IPR036935">
    <property type="entry name" value="Ribosomal_bL9_N_sf"/>
</dbReference>
<dbReference type="GO" id="GO:0019843">
    <property type="term" value="F:rRNA binding"/>
    <property type="evidence" value="ECO:0007669"/>
    <property type="project" value="UniProtKB-UniRule"/>
</dbReference>
<dbReference type="Gene3D" id="3.40.5.10">
    <property type="entry name" value="Ribosomal protein L9, N-terminal domain"/>
    <property type="match status" value="1"/>
</dbReference>
<dbReference type="PANTHER" id="PTHR21368">
    <property type="entry name" value="50S RIBOSOMAL PROTEIN L9"/>
    <property type="match status" value="1"/>
</dbReference>
<dbReference type="NCBIfam" id="TIGR00158">
    <property type="entry name" value="L9"/>
    <property type="match status" value="1"/>
</dbReference>
<organism evidence="10 11">
    <name type="scientific">Rapidithrix thailandica</name>
    <dbReference type="NCBI Taxonomy" id="413964"/>
    <lineage>
        <taxon>Bacteria</taxon>
        <taxon>Pseudomonadati</taxon>
        <taxon>Bacteroidota</taxon>
        <taxon>Cytophagia</taxon>
        <taxon>Cytophagales</taxon>
        <taxon>Flammeovirgaceae</taxon>
        <taxon>Rapidithrix</taxon>
    </lineage>
</organism>
<feature type="domain" description="Ribosomal protein L9" evidence="9">
    <location>
        <begin position="13"/>
        <end position="40"/>
    </location>
</feature>
<keyword evidence="2 7" id="KW-0699">rRNA-binding</keyword>
<dbReference type="AlphaFoldDB" id="A0AAW9SDH2"/>
<keyword evidence="3 7" id="KW-0694">RNA-binding</keyword>
<dbReference type="InterPro" id="IPR020069">
    <property type="entry name" value="Ribosomal_bL9_C"/>
</dbReference>
<keyword evidence="4 7" id="KW-0689">Ribosomal protein</keyword>
<evidence type="ECO:0000256" key="7">
    <source>
        <dbReference type="HAMAP-Rule" id="MF_00503"/>
    </source>
</evidence>
<dbReference type="InterPro" id="IPR020594">
    <property type="entry name" value="Ribosomal_bL9_bac/chp"/>
</dbReference>
<dbReference type="PROSITE" id="PS00651">
    <property type="entry name" value="RIBOSOMAL_L9"/>
    <property type="match status" value="1"/>
</dbReference>
<dbReference type="HAMAP" id="MF_00503">
    <property type="entry name" value="Ribosomal_bL9"/>
    <property type="match status" value="1"/>
</dbReference>
<evidence type="ECO:0000256" key="2">
    <source>
        <dbReference type="ARBA" id="ARBA00022730"/>
    </source>
</evidence>
<comment type="similarity">
    <text evidence="1 7">Belongs to the bacterial ribosomal protein bL9 family.</text>
</comment>
<evidence type="ECO:0000313" key="10">
    <source>
        <dbReference type="EMBL" id="MEN7551437.1"/>
    </source>
</evidence>
<dbReference type="Pfam" id="PF01281">
    <property type="entry name" value="Ribosomal_L9_N"/>
    <property type="match status" value="1"/>
</dbReference>
<evidence type="ECO:0000259" key="9">
    <source>
        <dbReference type="PROSITE" id="PS00651"/>
    </source>
</evidence>
<dbReference type="SUPFAM" id="SSF55658">
    <property type="entry name" value="L9 N-domain-like"/>
    <property type="match status" value="1"/>
</dbReference>
<protein>
    <recommendedName>
        <fullName evidence="6 7">Large ribosomal subunit protein bL9</fullName>
    </recommendedName>
</protein>
<dbReference type="Gene3D" id="3.10.430.100">
    <property type="entry name" value="Ribosomal protein L9, C-terminal domain"/>
    <property type="match status" value="1"/>
</dbReference>
<dbReference type="GO" id="GO:0003735">
    <property type="term" value="F:structural constituent of ribosome"/>
    <property type="evidence" value="ECO:0007669"/>
    <property type="project" value="InterPro"/>
</dbReference>
<evidence type="ECO:0000313" key="11">
    <source>
        <dbReference type="Proteomes" id="UP001403385"/>
    </source>
</evidence>
<dbReference type="InterPro" id="IPR009027">
    <property type="entry name" value="Ribosomal_bL9/RNase_H1_N"/>
</dbReference>
<dbReference type="GO" id="GO:0005840">
    <property type="term" value="C:ribosome"/>
    <property type="evidence" value="ECO:0007669"/>
    <property type="project" value="UniProtKB-KW"/>
</dbReference>
<comment type="caution">
    <text evidence="10">The sequence shown here is derived from an EMBL/GenBank/DDBJ whole genome shotgun (WGS) entry which is preliminary data.</text>
</comment>
<sequence length="148" mass="16365">MEIILKTDIKGLGYKNDIVSVKPGYGRNYLIPQGFAMLASEANKKVRDENIKQAAHKAEKVKQDAEELANNIGELELVIEAKAGESGKIFGAVTTTQAAEKLKEKGYDVDRKKIGFTSEIKMLGDYTAVLDLHREVKKEISIKVVKAE</sequence>
<dbReference type="SUPFAM" id="SSF55653">
    <property type="entry name" value="Ribosomal protein L9 C-domain"/>
    <property type="match status" value="1"/>
</dbReference>
<keyword evidence="11" id="KW-1185">Reference proteome</keyword>